<dbReference type="SMART" id="SM00382">
    <property type="entry name" value="AAA"/>
    <property type="match status" value="1"/>
</dbReference>
<dbReference type="InterPro" id="IPR017871">
    <property type="entry name" value="ABC_transporter-like_CS"/>
</dbReference>
<evidence type="ECO:0000313" key="5">
    <source>
        <dbReference type="EMBL" id="ACV09351.1"/>
    </source>
</evidence>
<keyword evidence="6" id="KW-1185">Reference proteome</keyword>
<keyword evidence="2" id="KW-0547">Nucleotide-binding</keyword>
<feature type="domain" description="ABC transporter" evidence="4">
    <location>
        <begin position="3"/>
        <end position="219"/>
    </location>
</feature>
<dbReference type="PROSITE" id="PS00211">
    <property type="entry name" value="ABC_TRANSPORTER_1"/>
    <property type="match status" value="1"/>
</dbReference>
<dbReference type="eggNOG" id="COG1131">
    <property type="taxonomic scope" value="Bacteria"/>
</dbReference>
<name>C7QYW2_JONDD</name>
<sequence length="236" mass="25629">MTLQLAQLTVSHRRSHFTLGPITAEFSPGITGIVGVNGAGKSTLFNTIVGTLRPSSGRVMHRDTNIGYLPQNPIFPKNATVRDVLTFSAWLHMLKDPQERITDLITRLGLEEHATKRTSQLSGGMQRRLGIAQALVHDPAILLLDEPTAGLDPVQRIAVRTTIEEELGNKTVLLSTHLVEDIRHLASQLLVLDQGQVVFNGSVDELESTARDTHLGATPLEVALNQLYTGSGKVAP</sequence>
<dbReference type="EMBL" id="CP001706">
    <property type="protein sequence ID" value="ACV09351.1"/>
    <property type="molecule type" value="Genomic_DNA"/>
</dbReference>
<dbReference type="InterPro" id="IPR003593">
    <property type="entry name" value="AAA+_ATPase"/>
</dbReference>
<dbReference type="PANTHER" id="PTHR42939">
    <property type="entry name" value="ABC TRANSPORTER ATP-BINDING PROTEIN ALBC-RELATED"/>
    <property type="match status" value="1"/>
</dbReference>
<keyword evidence="1" id="KW-0813">Transport</keyword>
<accession>C7QYW2</accession>
<dbReference type="RefSeq" id="WP_015771979.1">
    <property type="nucleotide sequence ID" value="NC_013174.1"/>
</dbReference>
<evidence type="ECO:0000256" key="1">
    <source>
        <dbReference type="ARBA" id="ARBA00022448"/>
    </source>
</evidence>
<reference evidence="5 6" key="1">
    <citation type="journal article" date="2009" name="Stand. Genomic Sci.">
        <title>Complete genome sequence of Jonesia denitrificans type strain (Prevot 55134).</title>
        <authorList>
            <person name="Pukall R."/>
            <person name="Gehrich-Schroter G."/>
            <person name="Lapidus A."/>
            <person name="Nolan M."/>
            <person name="Glavina Del Rio T."/>
            <person name="Lucas S."/>
            <person name="Chen F."/>
            <person name="Tice H."/>
            <person name="Pitluck S."/>
            <person name="Cheng J.F."/>
            <person name="Copeland A."/>
            <person name="Saunders E."/>
            <person name="Brettin T."/>
            <person name="Detter J.C."/>
            <person name="Bruce D."/>
            <person name="Goodwin L."/>
            <person name="Pati A."/>
            <person name="Ivanova N."/>
            <person name="Mavromatis K."/>
            <person name="Ovchinnikova G."/>
            <person name="Chen A."/>
            <person name="Palaniappan K."/>
            <person name="Land M."/>
            <person name="Hauser L."/>
            <person name="Chang Y.J."/>
            <person name="Jeffries C.D."/>
            <person name="Chain P."/>
            <person name="Goker M."/>
            <person name="Bristow J."/>
            <person name="Eisen J.A."/>
            <person name="Markowitz V."/>
            <person name="Hugenholtz P."/>
            <person name="Kyrpides N.C."/>
            <person name="Klenk H.P."/>
            <person name="Han C."/>
        </authorList>
    </citation>
    <scope>NUCLEOTIDE SEQUENCE [LARGE SCALE GENOMIC DNA]</scope>
    <source>
        <strain evidence="6">ATCC 14870 / DSM 20603 / BCRC 15368 / CIP 55.134 / JCM 11481 / NBRC 15587 / NCTC 10816 / Prevot 55134</strain>
    </source>
</reference>
<keyword evidence="3" id="KW-0067">ATP-binding</keyword>
<dbReference type="Gene3D" id="3.40.50.300">
    <property type="entry name" value="P-loop containing nucleotide triphosphate hydrolases"/>
    <property type="match status" value="1"/>
</dbReference>
<dbReference type="GO" id="GO:0016887">
    <property type="term" value="F:ATP hydrolysis activity"/>
    <property type="evidence" value="ECO:0007669"/>
    <property type="project" value="InterPro"/>
</dbReference>
<protein>
    <submittedName>
        <fullName evidence="5">ABC transporter related</fullName>
    </submittedName>
</protein>
<dbReference type="InterPro" id="IPR003439">
    <property type="entry name" value="ABC_transporter-like_ATP-bd"/>
</dbReference>
<dbReference type="PROSITE" id="PS50893">
    <property type="entry name" value="ABC_TRANSPORTER_2"/>
    <property type="match status" value="1"/>
</dbReference>
<gene>
    <name evidence="5" type="ordered locus">Jden_1705</name>
</gene>
<dbReference type="InterPro" id="IPR027417">
    <property type="entry name" value="P-loop_NTPase"/>
</dbReference>
<dbReference type="KEGG" id="jde:Jden_1705"/>
<evidence type="ECO:0000313" key="6">
    <source>
        <dbReference type="Proteomes" id="UP000000628"/>
    </source>
</evidence>
<dbReference type="HOGENOM" id="CLU_000604_1_2_11"/>
<dbReference type="STRING" id="471856.Jden_1705"/>
<dbReference type="OrthoDB" id="9804819at2"/>
<dbReference type="SUPFAM" id="SSF52540">
    <property type="entry name" value="P-loop containing nucleoside triphosphate hydrolases"/>
    <property type="match status" value="1"/>
</dbReference>
<dbReference type="InterPro" id="IPR051782">
    <property type="entry name" value="ABC_Transporter_VariousFunc"/>
</dbReference>
<evidence type="ECO:0000259" key="4">
    <source>
        <dbReference type="PROSITE" id="PS50893"/>
    </source>
</evidence>
<evidence type="ECO:0000256" key="3">
    <source>
        <dbReference type="ARBA" id="ARBA00022840"/>
    </source>
</evidence>
<dbReference type="AlphaFoldDB" id="C7QYW2"/>
<proteinExistence type="predicted"/>
<dbReference type="Pfam" id="PF00005">
    <property type="entry name" value="ABC_tran"/>
    <property type="match status" value="1"/>
</dbReference>
<dbReference type="PANTHER" id="PTHR42939:SF1">
    <property type="entry name" value="ABC TRANSPORTER ATP-BINDING PROTEIN ALBC-RELATED"/>
    <property type="match status" value="1"/>
</dbReference>
<dbReference type="Proteomes" id="UP000000628">
    <property type="component" value="Chromosome"/>
</dbReference>
<organism evidence="5 6">
    <name type="scientific">Jonesia denitrificans (strain ATCC 14870 / DSM 20603 / BCRC 15368 / CIP 55.134 / JCM 11481 / NBRC 15587 / NCTC 10816 / Prevot 55134)</name>
    <name type="common">Listeria denitrificans</name>
    <dbReference type="NCBI Taxonomy" id="471856"/>
    <lineage>
        <taxon>Bacteria</taxon>
        <taxon>Bacillati</taxon>
        <taxon>Actinomycetota</taxon>
        <taxon>Actinomycetes</taxon>
        <taxon>Micrococcales</taxon>
        <taxon>Jonesiaceae</taxon>
        <taxon>Jonesia</taxon>
    </lineage>
</organism>
<dbReference type="GO" id="GO:0005524">
    <property type="term" value="F:ATP binding"/>
    <property type="evidence" value="ECO:0007669"/>
    <property type="project" value="UniProtKB-KW"/>
</dbReference>
<evidence type="ECO:0000256" key="2">
    <source>
        <dbReference type="ARBA" id="ARBA00022741"/>
    </source>
</evidence>